<gene>
    <name evidence="8" type="primary">LOC104582397</name>
    <name evidence="7" type="ORF">BRADI_1g70526v3</name>
</gene>
<evidence type="ECO:0000256" key="5">
    <source>
        <dbReference type="SAM" id="SignalP"/>
    </source>
</evidence>
<evidence type="ECO:0000313" key="9">
    <source>
        <dbReference type="Proteomes" id="UP000008810"/>
    </source>
</evidence>
<keyword evidence="2" id="KW-0646">Protease inhibitor</keyword>
<dbReference type="Gene3D" id="3.10.450.10">
    <property type="match status" value="1"/>
</dbReference>
<evidence type="ECO:0000256" key="3">
    <source>
        <dbReference type="ARBA" id="ARBA00022704"/>
    </source>
</evidence>
<feature type="chain" id="PRO_5043129270" description="Cystatin domain-containing protein" evidence="5">
    <location>
        <begin position="25"/>
        <end position="111"/>
    </location>
</feature>
<organism evidence="7">
    <name type="scientific">Brachypodium distachyon</name>
    <name type="common">Purple false brome</name>
    <name type="synonym">Trachynia distachya</name>
    <dbReference type="NCBI Taxonomy" id="15368"/>
    <lineage>
        <taxon>Eukaryota</taxon>
        <taxon>Viridiplantae</taxon>
        <taxon>Streptophyta</taxon>
        <taxon>Embryophyta</taxon>
        <taxon>Tracheophyta</taxon>
        <taxon>Spermatophyta</taxon>
        <taxon>Magnoliopsida</taxon>
        <taxon>Liliopsida</taxon>
        <taxon>Poales</taxon>
        <taxon>Poaceae</taxon>
        <taxon>BOP clade</taxon>
        <taxon>Pooideae</taxon>
        <taxon>Stipodae</taxon>
        <taxon>Brachypodieae</taxon>
        <taxon>Brachypodium</taxon>
    </lineage>
</organism>
<reference evidence="7 8" key="1">
    <citation type="journal article" date="2010" name="Nature">
        <title>Genome sequencing and analysis of the model grass Brachypodium distachyon.</title>
        <authorList>
            <consortium name="International Brachypodium Initiative"/>
        </authorList>
    </citation>
    <scope>NUCLEOTIDE SEQUENCE [LARGE SCALE GENOMIC DNA]</scope>
    <source>
        <strain evidence="7 8">Bd21</strain>
    </source>
</reference>
<dbReference type="InterPro" id="IPR027214">
    <property type="entry name" value="Cystatin"/>
</dbReference>
<evidence type="ECO:0000313" key="8">
    <source>
        <dbReference type="EnsemblPlants" id="KQK22991"/>
    </source>
</evidence>
<evidence type="ECO:0000313" key="7">
    <source>
        <dbReference type="EMBL" id="KQK22991.1"/>
    </source>
</evidence>
<name>A0A0Q3HJ29_BRADI</name>
<keyword evidence="4" id="KW-0611">Plant defense</keyword>
<comment type="similarity">
    <text evidence="1">Belongs to the cystatin family. Phytocystatin subfamily.</text>
</comment>
<protein>
    <recommendedName>
        <fullName evidence="6">Cystatin domain-containing protein</fullName>
    </recommendedName>
</protein>
<evidence type="ECO:0000256" key="1">
    <source>
        <dbReference type="ARBA" id="ARBA00007233"/>
    </source>
</evidence>
<dbReference type="GO" id="GO:0004869">
    <property type="term" value="F:cysteine-type endopeptidase inhibitor activity"/>
    <property type="evidence" value="ECO:0007669"/>
    <property type="project" value="UniProtKB-KW"/>
</dbReference>
<dbReference type="EnsemblPlants" id="KQK22991">
    <property type="protein sequence ID" value="KQK22991"/>
    <property type="gene ID" value="BRADI_1g70526v3"/>
</dbReference>
<dbReference type="GO" id="GO:0006952">
    <property type="term" value="P:defense response"/>
    <property type="evidence" value="ECO:0007669"/>
    <property type="project" value="UniProtKB-KW"/>
</dbReference>
<keyword evidence="3" id="KW-0789">Thiol protease inhibitor</keyword>
<evidence type="ECO:0000256" key="2">
    <source>
        <dbReference type="ARBA" id="ARBA00022690"/>
    </source>
</evidence>
<dbReference type="InterPro" id="IPR046350">
    <property type="entry name" value="Cystatin_sf"/>
</dbReference>
<dbReference type="PANTHER" id="PTHR47116">
    <property type="entry name" value="PHLOEM FILAMENT PROTEIN"/>
    <property type="match status" value="1"/>
</dbReference>
<dbReference type="Gramene" id="KQK22991">
    <property type="protein sequence ID" value="KQK22991"/>
    <property type="gene ID" value="BRADI_1g70526v3"/>
</dbReference>
<dbReference type="AlphaFoldDB" id="A0A0Q3HJ29"/>
<dbReference type="OrthoDB" id="752087at2759"/>
<feature type="domain" description="Cystatin" evidence="6">
    <location>
        <begin position="33"/>
        <end position="109"/>
    </location>
</feature>
<dbReference type="EMBL" id="CM000880">
    <property type="protein sequence ID" value="KQK22991.1"/>
    <property type="molecule type" value="Genomic_DNA"/>
</dbReference>
<keyword evidence="9" id="KW-1185">Reference proteome</keyword>
<dbReference type="InterPro" id="IPR000010">
    <property type="entry name" value="Cystatin_dom"/>
</dbReference>
<reference evidence="8" key="3">
    <citation type="submission" date="2018-08" db="UniProtKB">
        <authorList>
            <consortium name="EnsemblPlants"/>
        </authorList>
    </citation>
    <scope>IDENTIFICATION</scope>
    <source>
        <strain evidence="8">cv. Bd21</strain>
    </source>
</reference>
<dbReference type="SUPFAM" id="SSF54403">
    <property type="entry name" value="Cystatin/monellin"/>
    <property type="match status" value="1"/>
</dbReference>
<accession>A0A0Q3HJ29</accession>
<dbReference type="Proteomes" id="UP000008810">
    <property type="component" value="Chromosome 1"/>
</dbReference>
<dbReference type="GeneID" id="104582397"/>
<feature type="signal peptide" evidence="5">
    <location>
        <begin position="1"/>
        <end position="24"/>
    </location>
</feature>
<keyword evidence="5" id="KW-0732">Signal</keyword>
<sequence>MRTSNLLLIAVLTVVAVVYPVAMSAQQPWHPIEGEDLQSLGGWAVTEHVKQAHDGLKFSKVFSGEKQQLSTGEKYHLVIIALNGSGKTGRYDVVLIEGKTARKLISFTPAK</sequence>
<dbReference type="KEGG" id="bdi:104582397"/>
<proteinExistence type="inferred from homology"/>
<evidence type="ECO:0000259" key="6">
    <source>
        <dbReference type="Pfam" id="PF16845"/>
    </source>
</evidence>
<evidence type="ECO:0000256" key="4">
    <source>
        <dbReference type="ARBA" id="ARBA00022821"/>
    </source>
</evidence>
<dbReference type="Pfam" id="PF16845">
    <property type="entry name" value="SQAPI"/>
    <property type="match status" value="1"/>
</dbReference>
<reference evidence="7" key="2">
    <citation type="submission" date="2017-06" db="EMBL/GenBank/DDBJ databases">
        <title>WGS assembly of Brachypodium distachyon.</title>
        <authorList>
            <consortium name="The International Brachypodium Initiative"/>
            <person name="Lucas S."/>
            <person name="Harmon-Smith M."/>
            <person name="Lail K."/>
            <person name="Tice H."/>
            <person name="Grimwood J."/>
            <person name="Bruce D."/>
            <person name="Barry K."/>
            <person name="Shu S."/>
            <person name="Lindquist E."/>
            <person name="Wang M."/>
            <person name="Pitluck S."/>
            <person name="Vogel J.P."/>
            <person name="Garvin D.F."/>
            <person name="Mockler T.C."/>
            <person name="Schmutz J."/>
            <person name="Rokhsar D."/>
            <person name="Bevan M.W."/>
        </authorList>
    </citation>
    <scope>NUCLEOTIDE SEQUENCE</scope>
    <source>
        <strain evidence="7">Bd21</strain>
    </source>
</reference>
<dbReference type="RefSeq" id="XP_010230218.1">
    <property type="nucleotide sequence ID" value="XM_010231916.1"/>
</dbReference>